<dbReference type="Gene3D" id="1.10.10.10">
    <property type="entry name" value="Winged helix-like DNA-binding domain superfamily/Winged helix DNA-binding domain"/>
    <property type="match status" value="1"/>
</dbReference>
<evidence type="ECO:0000313" key="3">
    <source>
        <dbReference type="EMBL" id="HIV11562.1"/>
    </source>
</evidence>
<dbReference type="InterPro" id="IPR036105">
    <property type="entry name" value="DiNase_FeMo-co_biosyn_sf"/>
</dbReference>
<dbReference type="Proteomes" id="UP000886723">
    <property type="component" value="Unassembled WGS sequence"/>
</dbReference>
<dbReference type="Pfam" id="PF02579">
    <property type="entry name" value="Nitro_FeMo-Co"/>
    <property type="match status" value="1"/>
</dbReference>
<dbReference type="PANTHER" id="PTHR37478">
    <property type="match status" value="1"/>
</dbReference>
<dbReference type="SUPFAM" id="SSF88659">
    <property type="entry name" value="Sigma3 and sigma4 domains of RNA polymerase sigma factors"/>
    <property type="match status" value="1"/>
</dbReference>
<evidence type="ECO:0000313" key="4">
    <source>
        <dbReference type="Proteomes" id="UP000886723"/>
    </source>
</evidence>
<dbReference type="PANTHER" id="PTHR37478:SF2">
    <property type="entry name" value="UPF0251 PROTEIN TK0562"/>
    <property type="match status" value="1"/>
</dbReference>
<proteinExistence type="inferred from homology"/>
<evidence type="ECO:0000256" key="1">
    <source>
        <dbReference type="ARBA" id="ARBA00009350"/>
    </source>
</evidence>
<dbReference type="InterPro" id="IPR033913">
    <property type="entry name" value="MTH1175_dom"/>
</dbReference>
<reference evidence="3" key="2">
    <citation type="journal article" date="2021" name="PeerJ">
        <title>Extensive microbial diversity within the chicken gut microbiome revealed by metagenomics and culture.</title>
        <authorList>
            <person name="Gilroy R."/>
            <person name="Ravi A."/>
            <person name="Getino M."/>
            <person name="Pursley I."/>
            <person name="Horton D.L."/>
            <person name="Alikhan N.F."/>
            <person name="Baker D."/>
            <person name="Gharbi K."/>
            <person name="Hall N."/>
            <person name="Watson M."/>
            <person name="Adriaenssens E.M."/>
            <person name="Foster-Nyarko E."/>
            <person name="Jarju S."/>
            <person name="Secka A."/>
            <person name="Antonio M."/>
            <person name="Oren A."/>
            <person name="Chaudhuri R.R."/>
            <person name="La Ragione R."/>
            <person name="Hildebrand F."/>
            <person name="Pallen M.J."/>
        </authorList>
    </citation>
    <scope>NUCLEOTIDE SEQUENCE</scope>
    <source>
        <strain evidence="3">ChiBcec2-4451</strain>
    </source>
</reference>
<dbReference type="Pfam" id="PF02001">
    <property type="entry name" value="DUF134"/>
    <property type="match status" value="1"/>
</dbReference>
<name>A0A9D1T4T1_9FIRM</name>
<dbReference type="InterPro" id="IPR002852">
    <property type="entry name" value="UPF0251"/>
</dbReference>
<dbReference type="InterPro" id="IPR036388">
    <property type="entry name" value="WH-like_DNA-bd_sf"/>
</dbReference>
<reference evidence="3" key="1">
    <citation type="submission" date="2020-10" db="EMBL/GenBank/DDBJ databases">
        <authorList>
            <person name="Gilroy R."/>
        </authorList>
    </citation>
    <scope>NUCLEOTIDE SEQUENCE</scope>
    <source>
        <strain evidence="3">ChiBcec2-4451</strain>
    </source>
</reference>
<dbReference type="CDD" id="cd00851">
    <property type="entry name" value="MTH1175"/>
    <property type="match status" value="1"/>
</dbReference>
<gene>
    <name evidence="3" type="ORF">IAA63_00290</name>
</gene>
<protein>
    <submittedName>
        <fullName evidence="3">DUF134 domain-containing protein</fullName>
    </submittedName>
</protein>
<dbReference type="Gene3D" id="3.30.420.130">
    <property type="entry name" value="Dinitrogenase iron-molybdenum cofactor biosynthesis domain"/>
    <property type="match status" value="1"/>
</dbReference>
<organism evidence="3 4">
    <name type="scientific">Candidatus Pullilachnospira stercoravium</name>
    <dbReference type="NCBI Taxonomy" id="2840913"/>
    <lineage>
        <taxon>Bacteria</taxon>
        <taxon>Bacillati</taxon>
        <taxon>Bacillota</taxon>
        <taxon>Clostridia</taxon>
        <taxon>Lachnospirales</taxon>
        <taxon>Lachnospiraceae</taxon>
        <taxon>Lachnospiraceae incertae sedis</taxon>
        <taxon>Candidatus Pullilachnospira</taxon>
    </lineage>
</organism>
<comment type="caution">
    <text evidence="3">The sequence shown here is derived from an EMBL/GenBank/DDBJ whole genome shotgun (WGS) entry which is preliminary data.</text>
</comment>
<accession>A0A9D1T4T1</accession>
<feature type="domain" description="Dinitrogenase iron-molybdenum cofactor biosynthesis" evidence="2">
    <location>
        <begin position="138"/>
        <end position="225"/>
    </location>
</feature>
<dbReference type="EMBL" id="DVON01000008">
    <property type="protein sequence ID" value="HIV11562.1"/>
    <property type="molecule type" value="Genomic_DNA"/>
</dbReference>
<dbReference type="AlphaFoldDB" id="A0A9D1T4T1"/>
<dbReference type="InterPro" id="IPR003731">
    <property type="entry name" value="Di-Nase_FeMo-co_biosynth"/>
</dbReference>
<sequence length="295" mass="30851">MPRTSKPRRVGAMPRCCRFGAEAARRNNFHIAMTVEEYETIRLIDYLGKTQEECASLMNVGRGTVQMLYAEARKKLARFLVEGCRLEIGGGDFVLDGAGRGGCPGKGGGCRAADAAEPVRPYEKKGDDLMVIAVTYDNGEVFQHFGHTEQFKLYQVENGRVAASRVVDTAGSGYGALAGFLKENGVDVLICGGIGGGARNALANAGIQLFGGACGNADAQVESYLAGTLAYDPDVQCSHHGHGHEGGECHGHGNGHEGGECHSHGNGHDGGECHSHGGGGCHSHGDGSCGEPESH</sequence>
<dbReference type="InterPro" id="IPR013324">
    <property type="entry name" value="RNA_pol_sigma_r3/r4-like"/>
</dbReference>
<comment type="similarity">
    <text evidence="1">Belongs to the UPF0251 family.</text>
</comment>
<evidence type="ECO:0000259" key="2">
    <source>
        <dbReference type="Pfam" id="PF02579"/>
    </source>
</evidence>
<dbReference type="SUPFAM" id="SSF53146">
    <property type="entry name" value="Nitrogenase accessory factor-like"/>
    <property type="match status" value="1"/>
</dbReference>